<organism evidence="1 2">
    <name type="scientific">Armillaria novae-zelandiae</name>
    <dbReference type="NCBI Taxonomy" id="153914"/>
    <lineage>
        <taxon>Eukaryota</taxon>
        <taxon>Fungi</taxon>
        <taxon>Dikarya</taxon>
        <taxon>Basidiomycota</taxon>
        <taxon>Agaricomycotina</taxon>
        <taxon>Agaricomycetes</taxon>
        <taxon>Agaricomycetidae</taxon>
        <taxon>Agaricales</taxon>
        <taxon>Marasmiineae</taxon>
        <taxon>Physalacriaceae</taxon>
        <taxon>Armillaria</taxon>
    </lineage>
</organism>
<dbReference type="Proteomes" id="UP001175227">
    <property type="component" value="Unassembled WGS sequence"/>
</dbReference>
<evidence type="ECO:0000313" key="2">
    <source>
        <dbReference type="Proteomes" id="UP001175227"/>
    </source>
</evidence>
<keyword evidence="2" id="KW-1185">Reference proteome</keyword>
<proteinExistence type="predicted"/>
<dbReference type="EMBL" id="JAUEPR010000073">
    <property type="protein sequence ID" value="KAK0467596.1"/>
    <property type="molecule type" value="Genomic_DNA"/>
</dbReference>
<evidence type="ECO:0000313" key="1">
    <source>
        <dbReference type="EMBL" id="KAK0467596.1"/>
    </source>
</evidence>
<sequence length="601" mass="68649">MSNSLPEHFTPSHLRSNPKLLTHRAVPSLPLQPFDGLYGTILDDLDMFVITPNANMVMPRPPLGNREVYMHENYRYGFDDPLQWPQAFVPDYAHYACLCWHTPEVNDPLRPLYLGVTEYEWQEIDDFAIVTCLGHMRWSTFRRLQAGCKAVIETITGVECSAVVTANMRGHIIMLERLLACLSDLPMSYQRMRLCHAETQRVARELHALVQYMTLYKPLMDTPESDAPPMPVDDRLVGAFSNDATTVQSFFKAGIPVWQIISIKELPGVHVDNVCEFSNSPHPEEPSRLRLPTIFTGSSRDPTKYKKIHEFVTHSMCWVDLFALSSPIVKYRADMPLIEANTTKSRYSPYQKKQHIQSGASNCLQDVQHQLLPPIIEPWHLALLAVDANPARFLGMGFLHGDPASGTVAEKGRTEVRKMMDGFMEELPLHTDNAATSAFWRGKNYEALRQEECQEILWELAEVNFHRPNVQNLPIMHCFPDGDHLPGQLDIGAANYGLADPLWLRQAPYIFAMKKAMQTWEDMPPSLLSEVRMAGWTEKEFLLVEKMVANYYCDTFWQYFGCAPVLPRQLLHQTSEDYVPETRPQMTTSRSGVYVDVEELS</sequence>
<dbReference type="AlphaFoldDB" id="A0AA39NL11"/>
<accession>A0AA39NL11</accession>
<reference evidence="1" key="1">
    <citation type="submission" date="2023-06" db="EMBL/GenBank/DDBJ databases">
        <authorList>
            <consortium name="Lawrence Berkeley National Laboratory"/>
            <person name="Ahrendt S."/>
            <person name="Sahu N."/>
            <person name="Indic B."/>
            <person name="Wong-Bajracharya J."/>
            <person name="Merenyi Z."/>
            <person name="Ke H.-M."/>
            <person name="Monk M."/>
            <person name="Kocsube S."/>
            <person name="Drula E."/>
            <person name="Lipzen A."/>
            <person name="Balint B."/>
            <person name="Henrissat B."/>
            <person name="Andreopoulos B."/>
            <person name="Martin F.M."/>
            <person name="Harder C.B."/>
            <person name="Rigling D."/>
            <person name="Ford K.L."/>
            <person name="Foster G.D."/>
            <person name="Pangilinan J."/>
            <person name="Papanicolaou A."/>
            <person name="Barry K."/>
            <person name="LaButti K."/>
            <person name="Viragh M."/>
            <person name="Koriabine M."/>
            <person name="Yan M."/>
            <person name="Riley R."/>
            <person name="Champramary S."/>
            <person name="Plett K.L."/>
            <person name="Tsai I.J."/>
            <person name="Slot J."/>
            <person name="Sipos G."/>
            <person name="Plett J."/>
            <person name="Nagy L.G."/>
            <person name="Grigoriev I.V."/>
        </authorList>
    </citation>
    <scope>NUCLEOTIDE SEQUENCE</scope>
    <source>
        <strain evidence="1">ICMP 16352</strain>
    </source>
</reference>
<gene>
    <name evidence="1" type="ORF">IW261DRAFT_1426454</name>
</gene>
<name>A0AA39NL11_9AGAR</name>
<comment type="caution">
    <text evidence="1">The sequence shown here is derived from an EMBL/GenBank/DDBJ whole genome shotgun (WGS) entry which is preliminary data.</text>
</comment>
<protein>
    <submittedName>
        <fullName evidence="1">Uncharacterized protein</fullName>
    </submittedName>
</protein>